<dbReference type="GO" id="GO:0005975">
    <property type="term" value="P:carbohydrate metabolic process"/>
    <property type="evidence" value="ECO:0007669"/>
    <property type="project" value="InterPro"/>
</dbReference>
<organism evidence="3 4">
    <name type="scientific">Paramarasmius palmivorus</name>
    <dbReference type="NCBI Taxonomy" id="297713"/>
    <lineage>
        <taxon>Eukaryota</taxon>
        <taxon>Fungi</taxon>
        <taxon>Dikarya</taxon>
        <taxon>Basidiomycota</taxon>
        <taxon>Agaricomycotina</taxon>
        <taxon>Agaricomycetes</taxon>
        <taxon>Agaricomycetidae</taxon>
        <taxon>Agaricales</taxon>
        <taxon>Marasmiineae</taxon>
        <taxon>Marasmiaceae</taxon>
        <taxon>Paramarasmius</taxon>
    </lineage>
</organism>
<dbReference type="InterPro" id="IPR008928">
    <property type="entry name" value="6-hairpin_glycosidase_sf"/>
</dbReference>
<protein>
    <recommendedName>
        <fullName evidence="5">Glycoside hydrolase family 76 protein</fullName>
    </recommendedName>
</protein>
<dbReference type="Gene3D" id="1.50.10.20">
    <property type="match status" value="1"/>
</dbReference>
<reference evidence="3 4" key="1">
    <citation type="submission" date="2024-01" db="EMBL/GenBank/DDBJ databases">
        <title>A draft genome for a cacao thread blight-causing isolate of Paramarasmius palmivorus.</title>
        <authorList>
            <person name="Baruah I.K."/>
            <person name="Bukari Y."/>
            <person name="Amoako-Attah I."/>
            <person name="Meinhardt L.W."/>
            <person name="Bailey B.A."/>
            <person name="Cohen S.P."/>
        </authorList>
    </citation>
    <scope>NUCLEOTIDE SEQUENCE [LARGE SCALE GENOMIC DNA]</scope>
    <source>
        <strain evidence="3 4">GH-12</strain>
    </source>
</reference>
<evidence type="ECO:0000256" key="2">
    <source>
        <dbReference type="SAM" id="Phobius"/>
    </source>
</evidence>
<comment type="caution">
    <text evidence="3">The sequence shown here is derived from an EMBL/GenBank/DDBJ whole genome shotgun (WGS) entry which is preliminary data.</text>
</comment>
<keyword evidence="2" id="KW-1133">Transmembrane helix</keyword>
<evidence type="ECO:0000256" key="1">
    <source>
        <dbReference type="SAM" id="MobiDB-lite"/>
    </source>
</evidence>
<feature type="region of interest" description="Disordered" evidence="1">
    <location>
        <begin position="427"/>
        <end position="480"/>
    </location>
</feature>
<keyword evidence="2" id="KW-0472">Membrane</keyword>
<feature type="compositionally biased region" description="Polar residues" evidence="1">
    <location>
        <begin position="453"/>
        <end position="479"/>
    </location>
</feature>
<evidence type="ECO:0000313" key="4">
    <source>
        <dbReference type="Proteomes" id="UP001383192"/>
    </source>
</evidence>
<dbReference type="AlphaFoldDB" id="A0AAW0BIA1"/>
<sequence>MESKPIKLSGFQLQFTFLQKPMINITVQDRIDTAGAALDMMLRRGIPNNNRTPNFYSQLAEFDIATNQTKYREWVSGYFLNGPPGYDNTPLYAITNLGYVALRAYMAYKDEKFLDFAVKSWEVIKQHAYLNSGVPPPFQNLSRARSALEAHIDCENSVDLTGGILFYPKIDILASENMRFLRLSGLLREVTGNDTYLQAAQQAADMIFSHLRTRDSLWWWQTSINMSSPCEVVIDEKTTPWNSGYAVEGLAILASVWPNETIQERLRSSIFESTRKSDWHDSRGIIATGDNQTGDLNFVRGLSTARSRLSNSSDLFTYLEGYLAVQYNAVLDLAGNQTNMYADSWIGPPTSQYSADSQVQAAEVLIAGIRLAFTYQSTMTLSTLPIAGIVGGMLGGLFLVVLLTISVLFVIRHRRRQHGLLSITPYTLGRHTQDSPSQTQLTRLPRSEKNRNVDNTSNDAPIRSESSSQVRSEPPSTSELVRMLYQRLQPDRWRGEEEQLPEYTSALNSR</sequence>
<proteinExistence type="predicted"/>
<feature type="transmembrane region" description="Helical" evidence="2">
    <location>
        <begin position="386"/>
        <end position="411"/>
    </location>
</feature>
<keyword evidence="4" id="KW-1185">Reference proteome</keyword>
<name>A0AAW0BIA1_9AGAR</name>
<dbReference type="EMBL" id="JAYKXP010000109">
    <property type="protein sequence ID" value="KAK7025972.1"/>
    <property type="molecule type" value="Genomic_DNA"/>
</dbReference>
<dbReference type="Proteomes" id="UP001383192">
    <property type="component" value="Unassembled WGS sequence"/>
</dbReference>
<dbReference type="SUPFAM" id="SSF48208">
    <property type="entry name" value="Six-hairpin glycosidases"/>
    <property type="match status" value="1"/>
</dbReference>
<accession>A0AAW0BIA1</accession>
<evidence type="ECO:0000313" key="3">
    <source>
        <dbReference type="EMBL" id="KAK7025972.1"/>
    </source>
</evidence>
<evidence type="ECO:0008006" key="5">
    <source>
        <dbReference type="Google" id="ProtNLM"/>
    </source>
</evidence>
<keyword evidence="2" id="KW-0812">Transmembrane</keyword>
<gene>
    <name evidence="3" type="ORF">VNI00_015802</name>
</gene>